<dbReference type="Proteomes" id="UP001314169">
    <property type="component" value="Chromosome 8"/>
</dbReference>
<accession>A0ABP0AI44</accession>
<sequence length="127" mass="14479">MFISTKLTSGEKPQVCTTSPVRLAVFTVMPFHRETFVPSFVSYNKDKGGGKCTRFEKQQVNTSLHGIKQNKTPFSLPPAFPRKKKKKKKQKYLLLLCTISKGYLLLHPHIRIRGITLGLPNAYFIKL</sequence>
<name>A0ABP0AI44_PIPNA</name>
<proteinExistence type="predicted"/>
<gene>
    <name evidence="1" type="ORF">MPIPNATIZW_LOCUS16483</name>
</gene>
<dbReference type="EMBL" id="OY882865">
    <property type="protein sequence ID" value="CAK6448177.1"/>
    <property type="molecule type" value="Genomic_DNA"/>
</dbReference>
<protein>
    <submittedName>
        <fullName evidence="1">Uncharacterized protein</fullName>
    </submittedName>
</protein>
<reference evidence="1" key="1">
    <citation type="submission" date="2023-12" db="EMBL/GenBank/DDBJ databases">
        <authorList>
            <person name="Brown T."/>
        </authorList>
    </citation>
    <scope>NUCLEOTIDE SEQUENCE</scope>
</reference>
<evidence type="ECO:0000313" key="2">
    <source>
        <dbReference type="Proteomes" id="UP001314169"/>
    </source>
</evidence>
<keyword evidence="2" id="KW-1185">Reference proteome</keyword>
<organism evidence="1 2">
    <name type="scientific">Pipistrellus nathusii</name>
    <name type="common">Nathusius' pipistrelle</name>
    <dbReference type="NCBI Taxonomy" id="59473"/>
    <lineage>
        <taxon>Eukaryota</taxon>
        <taxon>Metazoa</taxon>
        <taxon>Chordata</taxon>
        <taxon>Craniata</taxon>
        <taxon>Vertebrata</taxon>
        <taxon>Euteleostomi</taxon>
        <taxon>Mammalia</taxon>
        <taxon>Eutheria</taxon>
        <taxon>Laurasiatheria</taxon>
        <taxon>Chiroptera</taxon>
        <taxon>Yangochiroptera</taxon>
        <taxon>Vespertilionidae</taxon>
        <taxon>Pipistrellus</taxon>
    </lineage>
</organism>
<evidence type="ECO:0000313" key="1">
    <source>
        <dbReference type="EMBL" id="CAK6448177.1"/>
    </source>
</evidence>